<proteinExistence type="predicted"/>
<evidence type="ECO:0000256" key="1">
    <source>
        <dbReference type="SAM" id="MobiDB-lite"/>
    </source>
</evidence>
<accession>A0ABN3QXA8</accession>
<sequence>MARIVLPPSAGAQRRADTLRQSPDRPIPGTGGTGRVRACPTDTGPLFARDSARSARESARAGPHPAETPRSPLVSRRCPVRALPSAGAFALGTRFPAPFCGTPIRRAPGLRAQRPKSGPE</sequence>
<reference evidence="2 3" key="1">
    <citation type="journal article" date="2019" name="Int. J. Syst. Evol. Microbiol.">
        <title>The Global Catalogue of Microorganisms (GCM) 10K type strain sequencing project: providing services to taxonomists for standard genome sequencing and annotation.</title>
        <authorList>
            <consortium name="The Broad Institute Genomics Platform"/>
            <consortium name="The Broad Institute Genome Sequencing Center for Infectious Disease"/>
            <person name="Wu L."/>
            <person name="Ma J."/>
        </authorList>
    </citation>
    <scope>NUCLEOTIDE SEQUENCE [LARGE SCALE GENOMIC DNA]</scope>
    <source>
        <strain evidence="2 3">JCM 16373</strain>
    </source>
</reference>
<dbReference type="Proteomes" id="UP001501447">
    <property type="component" value="Unassembled WGS sequence"/>
</dbReference>
<feature type="region of interest" description="Disordered" evidence="1">
    <location>
        <begin position="97"/>
        <end position="120"/>
    </location>
</feature>
<dbReference type="EMBL" id="BAAARJ010000029">
    <property type="protein sequence ID" value="GAA2637163.1"/>
    <property type="molecule type" value="Genomic_DNA"/>
</dbReference>
<evidence type="ECO:0000313" key="3">
    <source>
        <dbReference type="Proteomes" id="UP001501447"/>
    </source>
</evidence>
<evidence type="ECO:0000313" key="2">
    <source>
        <dbReference type="EMBL" id="GAA2637163.1"/>
    </source>
</evidence>
<feature type="region of interest" description="Disordered" evidence="1">
    <location>
        <begin position="1"/>
        <end position="77"/>
    </location>
</feature>
<comment type="caution">
    <text evidence="2">The sequence shown here is derived from an EMBL/GenBank/DDBJ whole genome shotgun (WGS) entry which is preliminary data.</text>
</comment>
<gene>
    <name evidence="2" type="ORF">GCM10009863_62270</name>
</gene>
<protein>
    <submittedName>
        <fullName evidence="2">Uncharacterized protein</fullName>
    </submittedName>
</protein>
<keyword evidence="3" id="KW-1185">Reference proteome</keyword>
<feature type="compositionally biased region" description="Basic and acidic residues" evidence="1">
    <location>
        <begin position="50"/>
        <end position="59"/>
    </location>
</feature>
<organism evidence="2 3">
    <name type="scientific">Streptomyces axinellae</name>
    <dbReference type="NCBI Taxonomy" id="552788"/>
    <lineage>
        <taxon>Bacteria</taxon>
        <taxon>Bacillati</taxon>
        <taxon>Actinomycetota</taxon>
        <taxon>Actinomycetes</taxon>
        <taxon>Kitasatosporales</taxon>
        <taxon>Streptomycetaceae</taxon>
        <taxon>Streptomyces</taxon>
    </lineage>
</organism>
<name>A0ABN3QXA8_9ACTN</name>